<dbReference type="Proteomes" id="UP001341281">
    <property type="component" value="Chromosome 05"/>
</dbReference>
<gene>
    <name evidence="1" type="ORF">U9M48_024743</name>
</gene>
<dbReference type="AlphaFoldDB" id="A0AAQ3WWF2"/>
<name>A0AAQ3WWF2_PASNO</name>
<feature type="non-terminal residue" evidence="1">
    <location>
        <position position="1"/>
    </location>
</feature>
<reference evidence="1 2" key="1">
    <citation type="submission" date="2024-02" db="EMBL/GenBank/DDBJ databases">
        <title>High-quality chromosome-scale genome assembly of Pensacola bahiagrass (Paspalum notatum Flugge var. saurae).</title>
        <authorList>
            <person name="Vega J.M."/>
            <person name="Podio M."/>
            <person name="Orjuela J."/>
            <person name="Siena L.A."/>
            <person name="Pessino S.C."/>
            <person name="Combes M.C."/>
            <person name="Mariac C."/>
            <person name="Albertini E."/>
            <person name="Pupilli F."/>
            <person name="Ortiz J.P.A."/>
            <person name="Leblanc O."/>
        </authorList>
    </citation>
    <scope>NUCLEOTIDE SEQUENCE [LARGE SCALE GENOMIC DNA]</scope>
    <source>
        <strain evidence="1">R1</strain>
        <tissue evidence="1">Leaf</tissue>
    </source>
</reference>
<proteinExistence type="predicted"/>
<evidence type="ECO:0000313" key="2">
    <source>
        <dbReference type="Proteomes" id="UP001341281"/>
    </source>
</evidence>
<evidence type="ECO:0000313" key="1">
    <source>
        <dbReference type="EMBL" id="WVZ76812.1"/>
    </source>
</evidence>
<dbReference type="EMBL" id="CP144749">
    <property type="protein sequence ID" value="WVZ76812.1"/>
    <property type="molecule type" value="Genomic_DNA"/>
</dbReference>
<protein>
    <submittedName>
        <fullName evidence="1">Uncharacterized protein</fullName>
    </submittedName>
</protein>
<organism evidence="1 2">
    <name type="scientific">Paspalum notatum var. saurae</name>
    <dbReference type="NCBI Taxonomy" id="547442"/>
    <lineage>
        <taxon>Eukaryota</taxon>
        <taxon>Viridiplantae</taxon>
        <taxon>Streptophyta</taxon>
        <taxon>Embryophyta</taxon>
        <taxon>Tracheophyta</taxon>
        <taxon>Spermatophyta</taxon>
        <taxon>Magnoliopsida</taxon>
        <taxon>Liliopsida</taxon>
        <taxon>Poales</taxon>
        <taxon>Poaceae</taxon>
        <taxon>PACMAD clade</taxon>
        <taxon>Panicoideae</taxon>
        <taxon>Andropogonodae</taxon>
        <taxon>Paspaleae</taxon>
        <taxon>Paspalinae</taxon>
        <taxon>Paspalum</taxon>
    </lineage>
</organism>
<dbReference type="PANTHER" id="PTHR33116:SF87">
    <property type="entry name" value="OS01G0158850 PROTEIN"/>
    <property type="match status" value="1"/>
</dbReference>
<accession>A0AAQ3WWF2</accession>
<keyword evidence="2" id="KW-1185">Reference proteome</keyword>
<sequence>LQYIVYVYQVLDTTIVFLHLGQAKECENAYSELFDCKSGSFPFRYLGLPKHYRKLRNSDRRHIEERFEKRLIGWKGMLLSVGGRLVLINSVVSSLPIFVKPKEQWGLGIIDLEVQNKCLLSKWLYKLTNEDGIWQSLLRNKYLKSKPLGAELKGQGFLTFGLVRFWKDTWCGNRPLKFLYPSLFNIVRKKGVTMADVKRSIPLDIS</sequence>
<dbReference type="PANTHER" id="PTHR33116">
    <property type="entry name" value="REVERSE TRANSCRIPTASE ZINC-BINDING DOMAIN-CONTAINING PROTEIN-RELATED-RELATED"/>
    <property type="match status" value="1"/>
</dbReference>